<evidence type="ECO:0008006" key="3">
    <source>
        <dbReference type="Google" id="ProtNLM"/>
    </source>
</evidence>
<dbReference type="Proteomes" id="UP000256845">
    <property type="component" value="Unassembled WGS sequence"/>
</dbReference>
<gene>
    <name evidence="1" type="ORF">DFP90_11280</name>
</gene>
<dbReference type="EMBL" id="QRDW01000012">
    <property type="protein sequence ID" value="RED45087.1"/>
    <property type="molecule type" value="Genomic_DNA"/>
</dbReference>
<comment type="caution">
    <text evidence="1">The sequence shown here is derived from an EMBL/GenBank/DDBJ whole genome shotgun (WGS) entry which is preliminary data.</text>
</comment>
<protein>
    <recommendedName>
        <fullName evidence="3">ACT domain-containing protein</fullName>
    </recommendedName>
</protein>
<evidence type="ECO:0000313" key="2">
    <source>
        <dbReference type="Proteomes" id="UP000256845"/>
    </source>
</evidence>
<proteinExistence type="predicted"/>
<organism evidence="1 2">
    <name type="scientific">Aestuariispira insulae</name>
    <dbReference type="NCBI Taxonomy" id="1461337"/>
    <lineage>
        <taxon>Bacteria</taxon>
        <taxon>Pseudomonadati</taxon>
        <taxon>Pseudomonadota</taxon>
        <taxon>Alphaproteobacteria</taxon>
        <taxon>Rhodospirillales</taxon>
        <taxon>Kiloniellaceae</taxon>
        <taxon>Aestuariispira</taxon>
    </lineage>
</organism>
<sequence>MACFSVHAKSDPGSLPRVLEPFAKRGLVPAQVHVTRDRDDNGLLQIDLQMADMDLDTATTIGRSLNQIFGIQSVLVSEKVTG</sequence>
<reference evidence="1 2" key="1">
    <citation type="submission" date="2018-07" db="EMBL/GenBank/DDBJ databases">
        <title>Genomic Encyclopedia of Type Strains, Phase III (KMG-III): the genomes of soil and plant-associated and newly described type strains.</title>
        <authorList>
            <person name="Whitman W."/>
        </authorList>
    </citation>
    <scope>NUCLEOTIDE SEQUENCE [LARGE SCALE GENOMIC DNA]</scope>
    <source>
        <strain evidence="1 2">CECT 8488</strain>
    </source>
</reference>
<name>A0A3D9H6E4_9PROT</name>
<dbReference type="AlphaFoldDB" id="A0A3D9H6E4"/>
<accession>A0A3D9H6E4</accession>
<keyword evidence="2" id="KW-1185">Reference proteome</keyword>
<evidence type="ECO:0000313" key="1">
    <source>
        <dbReference type="EMBL" id="RED45087.1"/>
    </source>
</evidence>